<dbReference type="GO" id="GO:0004674">
    <property type="term" value="F:protein serine/threonine kinase activity"/>
    <property type="evidence" value="ECO:0007669"/>
    <property type="project" value="UniProtKB-KW"/>
</dbReference>
<dbReference type="InterPro" id="IPR000719">
    <property type="entry name" value="Prot_kinase_dom"/>
</dbReference>
<evidence type="ECO:0000256" key="1">
    <source>
        <dbReference type="ARBA" id="ARBA00004370"/>
    </source>
</evidence>
<evidence type="ECO:0000256" key="12">
    <source>
        <dbReference type="ARBA" id="ARBA00048679"/>
    </source>
</evidence>
<reference evidence="16" key="1">
    <citation type="submission" date="2021-01" db="EMBL/GenBank/DDBJ databases">
        <authorList>
            <person name="Corre E."/>
            <person name="Pelletier E."/>
            <person name="Niang G."/>
            <person name="Scheremetjew M."/>
            <person name="Finn R."/>
            <person name="Kale V."/>
            <person name="Holt S."/>
            <person name="Cochrane G."/>
            <person name="Meng A."/>
            <person name="Brown T."/>
            <person name="Cohen L."/>
        </authorList>
    </citation>
    <scope>NUCLEOTIDE SEQUENCE</scope>
    <source>
        <strain evidence="16">SoJaBio B1-5/56/2</strain>
    </source>
</reference>
<dbReference type="InterPro" id="IPR011009">
    <property type="entry name" value="Kinase-like_dom_sf"/>
</dbReference>
<dbReference type="InterPro" id="IPR036860">
    <property type="entry name" value="SH2_dom_sf"/>
</dbReference>
<organism evidence="16">
    <name type="scientific">Paramoeba aestuarina</name>
    <dbReference type="NCBI Taxonomy" id="180227"/>
    <lineage>
        <taxon>Eukaryota</taxon>
        <taxon>Amoebozoa</taxon>
        <taxon>Discosea</taxon>
        <taxon>Flabellinia</taxon>
        <taxon>Dactylopodida</taxon>
        <taxon>Paramoebidae</taxon>
        <taxon>Paramoeba</taxon>
    </lineage>
</organism>
<dbReference type="SMART" id="SM00220">
    <property type="entry name" value="S_TKc"/>
    <property type="match status" value="1"/>
</dbReference>
<evidence type="ECO:0000256" key="7">
    <source>
        <dbReference type="ARBA" id="ARBA00022840"/>
    </source>
</evidence>
<dbReference type="PANTHER" id="PTHR44329:SF53">
    <property type="entry name" value="DUAL SPECIFICITY PROTEIN KINASE SHKD"/>
    <property type="match status" value="1"/>
</dbReference>
<protein>
    <recommendedName>
        <fullName evidence="2">non-specific serine/threonine protein kinase</fullName>
        <ecNumber evidence="2">2.7.11.1</ecNumber>
    </recommendedName>
</protein>
<dbReference type="EC" id="2.7.11.1" evidence="2"/>
<dbReference type="CDD" id="cd00173">
    <property type="entry name" value="SH2"/>
    <property type="match status" value="1"/>
</dbReference>
<dbReference type="InterPro" id="IPR000980">
    <property type="entry name" value="SH2"/>
</dbReference>
<keyword evidence="5" id="KW-0547">Nucleotide-binding</keyword>
<comment type="subcellular location">
    <subcellularLocation>
        <location evidence="1">Membrane</location>
    </subcellularLocation>
</comment>
<feature type="domain" description="Protein kinase" evidence="15">
    <location>
        <begin position="1"/>
        <end position="182"/>
    </location>
</feature>
<evidence type="ECO:0000259" key="15">
    <source>
        <dbReference type="PROSITE" id="PS50011"/>
    </source>
</evidence>
<dbReference type="PROSITE" id="PS50001">
    <property type="entry name" value="SH2"/>
    <property type="match status" value="1"/>
</dbReference>
<dbReference type="PANTHER" id="PTHR44329">
    <property type="entry name" value="SERINE/THREONINE-PROTEIN KINASE TNNI3K-RELATED"/>
    <property type="match status" value="1"/>
</dbReference>
<dbReference type="EMBL" id="HBKR01006878">
    <property type="protein sequence ID" value="CAE2286591.1"/>
    <property type="molecule type" value="Transcribed_RNA"/>
</dbReference>
<evidence type="ECO:0000256" key="2">
    <source>
        <dbReference type="ARBA" id="ARBA00012513"/>
    </source>
</evidence>
<dbReference type="Gene3D" id="1.10.510.10">
    <property type="entry name" value="Transferase(Phosphotransferase) domain 1"/>
    <property type="match status" value="1"/>
</dbReference>
<dbReference type="InterPro" id="IPR008271">
    <property type="entry name" value="Ser/Thr_kinase_AS"/>
</dbReference>
<dbReference type="GO" id="GO:0016020">
    <property type="term" value="C:membrane"/>
    <property type="evidence" value="ECO:0007669"/>
    <property type="project" value="UniProtKB-SubCell"/>
</dbReference>
<dbReference type="AlphaFoldDB" id="A0A7S4K7U5"/>
<keyword evidence="7" id="KW-0067">ATP-binding</keyword>
<evidence type="ECO:0000256" key="9">
    <source>
        <dbReference type="ARBA" id="ARBA00023137"/>
    </source>
</evidence>
<dbReference type="SMART" id="SM00252">
    <property type="entry name" value="SH2"/>
    <property type="match status" value="1"/>
</dbReference>
<gene>
    <name evidence="16" type="ORF">NAES01612_LOCUS4517</name>
</gene>
<evidence type="ECO:0000256" key="5">
    <source>
        <dbReference type="ARBA" id="ARBA00022741"/>
    </source>
</evidence>
<evidence type="ECO:0000256" key="10">
    <source>
        <dbReference type="ARBA" id="ARBA00025089"/>
    </source>
</evidence>
<keyword evidence="9" id="KW-0829">Tyrosine-protein kinase</keyword>
<evidence type="ECO:0000256" key="3">
    <source>
        <dbReference type="ARBA" id="ARBA00022527"/>
    </source>
</evidence>
<dbReference type="Gene3D" id="3.30.505.10">
    <property type="entry name" value="SH2 domain"/>
    <property type="match status" value="1"/>
</dbReference>
<sequence>MPNGNLETVLKDHQIQLSDRLKLSMARDCALGMNWLHKATPPILHRDLKPPNLLVDKDYTVKVCDFGLSCIRETDVIKDKDKVPGTPLYMSPEVLTKGNINEKCDVYSFGIVLWQIMTRQDPFPEFQDFNEFRSAICRKNVRPPIPSSVAQSVKSMMERSWNKSPSTRPSFEELIPMLEKAIMEVTIEESHSRKFWEDHGWGEEALWKHFSEALSTSLGLGKEAPDMIEWRVLKHMLTVVRDKNKVEPEHVVLQEKFGSVMDRFYPLKESKDYNVMTHLLETINTGWFHGDMERKGAEERLKGRETGTFLVRTSNTIRFNFTISKVDRDGRITHQRIEFHPKKGFSIIVRSKESNQKSVIHSQEDTLPEFVARLKQPLVLLIPCAGSLMEQFSKDTGLASLYLQGTDYY</sequence>
<evidence type="ECO:0000313" key="16">
    <source>
        <dbReference type="EMBL" id="CAE2286591.1"/>
    </source>
</evidence>
<dbReference type="Pfam" id="PF00017">
    <property type="entry name" value="SH2"/>
    <property type="match status" value="1"/>
</dbReference>
<dbReference type="InterPro" id="IPR051681">
    <property type="entry name" value="Ser/Thr_Kinases-Pseudokinases"/>
</dbReference>
<name>A0A7S4K7U5_9EUKA</name>
<keyword evidence="3" id="KW-0723">Serine/threonine-protein kinase</keyword>
<evidence type="ECO:0000256" key="4">
    <source>
        <dbReference type="ARBA" id="ARBA00022679"/>
    </source>
</evidence>
<keyword evidence="8" id="KW-0472">Membrane</keyword>
<proteinExistence type="predicted"/>
<dbReference type="Pfam" id="PF07714">
    <property type="entry name" value="PK_Tyr_Ser-Thr"/>
    <property type="match status" value="1"/>
</dbReference>
<feature type="domain" description="SH2" evidence="14">
    <location>
        <begin position="287"/>
        <end position="378"/>
    </location>
</feature>
<comment type="function">
    <text evidence="10">Required for proper chemotaxis and phagocytosis; proper spatiotemporal control of F-actin levels in chemotaxing cells. Negative regulator of the PI3K (phosphatidylinositol 3 kinase) pathway. Predominantly phosphorylates serines and threonines and tyrosines at a lower level.</text>
</comment>
<comment type="catalytic activity">
    <reaction evidence="11">
        <text>L-threonyl-[protein] + ATP = O-phospho-L-threonyl-[protein] + ADP + H(+)</text>
        <dbReference type="Rhea" id="RHEA:46608"/>
        <dbReference type="Rhea" id="RHEA-COMP:11060"/>
        <dbReference type="Rhea" id="RHEA-COMP:11605"/>
        <dbReference type="ChEBI" id="CHEBI:15378"/>
        <dbReference type="ChEBI" id="CHEBI:30013"/>
        <dbReference type="ChEBI" id="CHEBI:30616"/>
        <dbReference type="ChEBI" id="CHEBI:61977"/>
        <dbReference type="ChEBI" id="CHEBI:456216"/>
        <dbReference type="EC" id="2.7.11.1"/>
    </reaction>
</comment>
<dbReference type="SUPFAM" id="SSF56112">
    <property type="entry name" value="Protein kinase-like (PK-like)"/>
    <property type="match status" value="1"/>
</dbReference>
<dbReference type="SUPFAM" id="SSF55550">
    <property type="entry name" value="SH2 domain"/>
    <property type="match status" value="1"/>
</dbReference>
<dbReference type="PROSITE" id="PS00108">
    <property type="entry name" value="PROTEIN_KINASE_ST"/>
    <property type="match status" value="1"/>
</dbReference>
<evidence type="ECO:0000256" key="6">
    <source>
        <dbReference type="ARBA" id="ARBA00022777"/>
    </source>
</evidence>
<accession>A0A7S4K7U5</accession>
<dbReference type="PROSITE" id="PS50011">
    <property type="entry name" value="PROTEIN_KINASE_DOM"/>
    <property type="match status" value="1"/>
</dbReference>
<evidence type="ECO:0000259" key="14">
    <source>
        <dbReference type="PROSITE" id="PS50001"/>
    </source>
</evidence>
<dbReference type="GO" id="GO:0004713">
    <property type="term" value="F:protein tyrosine kinase activity"/>
    <property type="evidence" value="ECO:0007669"/>
    <property type="project" value="UniProtKB-KW"/>
</dbReference>
<keyword evidence="4" id="KW-0808">Transferase</keyword>
<evidence type="ECO:0000256" key="13">
    <source>
        <dbReference type="PROSITE-ProRule" id="PRU00191"/>
    </source>
</evidence>
<evidence type="ECO:0000256" key="8">
    <source>
        <dbReference type="ARBA" id="ARBA00023136"/>
    </source>
</evidence>
<dbReference type="InterPro" id="IPR001245">
    <property type="entry name" value="Ser-Thr/Tyr_kinase_cat_dom"/>
</dbReference>
<keyword evidence="6" id="KW-0418">Kinase</keyword>
<comment type="catalytic activity">
    <reaction evidence="12">
        <text>L-seryl-[protein] + ATP = O-phospho-L-seryl-[protein] + ADP + H(+)</text>
        <dbReference type="Rhea" id="RHEA:17989"/>
        <dbReference type="Rhea" id="RHEA-COMP:9863"/>
        <dbReference type="Rhea" id="RHEA-COMP:11604"/>
        <dbReference type="ChEBI" id="CHEBI:15378"/>
        <dbReference type="ChEBI" id="CHEBI:29999"/>
        <dbReference type="ChEBI" id="CHEBI:30616"/>
        <dbReference type="ChEBI" id="CHEBI:83421"/>
        <dbReference type="ChEBI" id="CHEBI:456216"/>
        <dbReference type="EC" id="2.7.11.1"/>
    </reaction>
</comment>
<evidence type="ECO:0000256" key="11">
    <source>
        <dbReference type="ARBA" id="ARBA00047899"/>
    </source>
</evidence>
<dbReference type="FunFam" id="1.10.510.10:FF:000476">
    <property type="entry name" value="PAS domain-containing protein tyrosine kinase family protein"/>
    <property type="match status" value="1"/>
</dbReference>
<keyword evidence="13" id="KW-0727">SH2 domain</keyword>
<dbReference type="GO" id="GO:0005524">
    <property type="term" value="F:ATP binding"/>
    <property type="evidence" value="ECO:0007669"/>
    <property type="project" value="UniProtKB-KW"/>
</dbReference>